<evidence type="ECO:0000256" key="5">
    <source>
        <dbReference type="ARBA" id="ARBA00022786"/>
    </source>
</evidence>
<feature type="binding site" evidence="11">
    <location>
        <position position="52"/>
    </location>
    <ligand>
        <name>ATP</name>
        <dbReference type="ChEBI" id="CHEBI:30616"/>
    </ligand>
</feature>
<evidence type="ECO:0000256" key="10">
    <source>
        <dbReference type="PIRSR" id="PIRSR039133-1"/>
    </source>
</evidence>
<dbReference type="Pfam" id="PF00899">
    <property type="entry name" value="ThiF"/>
    <property type="match status" value="1"/>
</dbReference>
<protein>
    <recommendedName>
        <fullName evidence="8 9">Ubiquitin-activating enzyme E1-like</fullName>
    </recommendedName>
</protein>
<evidence type="ECO:0000256" key="9">
    <source>
        <dbReference type="PIRNR" id="PIRNR039133"/>
    </source>
</evidence>
<dbReference type="HOGENOM" id="CLU_013325_7_3_1"/>
<dbReference type="GO" id="GO:0019948">
    <property type="term" value="F:SUMO activating enzyme activity"/>
    <property type="evidence" value="ECO:0007669"/>
    <property type="project" value="UniProtKB-UniRule"/>
</dbReference>
<dbReference type="InterPro" id="IPR035985">
    <property type="entry name" value="Ubiquitin-activating_enz"/>
</dbReference>
<evidence type="ECO:0000313" key="17">
    <source>
        <dbReference type="EMBL" id="KDQ16609.1"/>
    </source>
</evidence>
<accession>A0A067MM28</accession>
<dbReference type="InterPro" id="IPR023318">
    <property type="entry name" value="Ub_act_enz_dom_a_sf"/>
</dbReference>
<keyword evidence="5 9" id="KW-0833">Ubl conjugation pathway</keyword>
<evidence type="ECO:0000256" key="3">
    <source>
        <dbReference type="ARBA" id="ARBA00022723"/>
    </source>
</evidence>
<evidence type="ECO:0000256" key="2">
    <source>
        <dbReference type="ARBA" id="ARBA00005673"/>
    </source>
</evidence>
<dbReference type="Proteomes" id="UP000027195">
    <property type="component" value="Unassembled WGS sequence"/>
</dbReference>
<evidence type="ECO:0000256" key="13">
    <source>
        <dbReference type="PROSITE-ProRule" id="PRU10132"/>
    </source>
</evidence>
<evidence type="ECO:0000256" key="8">
    <source>
        <dbReference type="ARBA" id="ARBA00073512"/>
    </source>
</evidence>
<evidence type="ECO:0000256" key="14">
    <source>
        <dbReference type="SAM" id="MobiDB-lite"/>
    </source>
</evidence>
<dbReference type="InterPro" id="IPR000594">
    <property type="entry name" value="ThiF_NAD_FAD-bd"/>
</dbReference>
<feature type="binding site" evidence="11">
    <location>
        <begin position="28"/>
        <end position="33"/>
    </location>
    <ligand>
        <name>ATP</name>
        <dbReference type="ChEBI" id="CHEBI:30616"/>
    </ligand>
</feature>
<evidence type="ECO:0000256" key="7">
    <source>
        <dbReference type="ARBA" id="ARBA00022840"/>
    </source>
</evidence>
<evidence type="ECO:0000256" key="1">
    <source>
        <dbReference type="ARBA" id="ARBA00004718"/>
    </source>
</evidence>
<dbReference type="PANTHER" id="PTHR10953">
    <property type="entry name" value="UBIQUITIN-ACTIVATING ENZYME E1"/>
    <property type="match status" value="1"/>
</dbReference>
<keyword evidence="6 9" id="KW-0862">Zinc</keyword>
<evidence type="ECO:0000259" key="15">
    <source>
        <dbReference type="Pfam" id="PF00899"/>
    </source>
</evidence>
<keyword evidence="18" id="KW-1185">Reference proteome</keyword>
<dbReference type="UniPathway" id="UPA00886"/>
<feature type="binding site" evidence="12">
    <location>
        <position position="162"/>
    </location>
    <ligand>
        <name>Zn(2+)</name>
        <dbReference type="ChEBI" id="CHEBI:29105"/>
    </ligand>
</feature>
<dbReference type="InterPro" id="IPR033127">
    <property type="entry name" value="UBQ-activ_enz_E1_Cys_AS"/>
</dbReference>
<dbReference type="InterPro" id="IPR042449">
    <property type="entry name" value="Ub-E1_IAD_1"/>
</dbReference>
<proteinExistence type="inferred from homology"/>
<dbReference type="PROSITE" id="PS51257">
    <property type="entry name" value="PROKAR_LIPOPROTEIN"/>
    <property type="match status" value="1"/>
</dbReference>
<dbReference type="FunFam" id="3.50.50.80:FF:000004">
    <property type="entry name" value="Ubiquitin-activating enzyme E1-like"/>
    <property type="match status" value="1"/>
</dbReference>
<feature type="binding site" evidence="12">
    <location>
        <position position="165"/>
    </location>
    <ligand>
        <name>Zn(2+)</name>
        <dbReference type="ChEBI" id="CHEBI:29105"/>
    </ligand>
</feature>
<feature type="domain" description="Ubiquitin-activating enzyme SCCH" evidence="16">
    <location>
        <begin position="183"/>
        <end position="412"/>
    </location>
</feature>
<reference evidence="18" key="1">
    <citation type="journal article" date="2014" name="Proc. Natl. Acad. Sci. U.S.A.">
        <title>Extensive sampling of basidiomycete genomes demonstrates inadequacy of the white-rot/brown-rot paradigm for wood decay fungi.</title>
        <authorList>
            <person name="Riley R."/>
            <person name="Salamov A.A."/>
            <person name="Brown D.W."/>
            <person name="Nagy L.G."/>
            <person name="Floudas D."/>
            <person name="Held B.W."/>
            <person name="Levasseur A."/>
            <person name="Lombard V."/>
            <person name="Morin E."/>
            <person name="Otillar R."/>
            <person name="Lindquist E.A."/>
            <person name="Sun H."/>
            <person name="LaButti K.M."/>
            <person name="Schmutz J."/>
            <person name="Jabbour D."/>
            <person name="Luo H."/>
            <person name="Baker S.E."/>
            <person name="Pisabarro A.G."/>
            <person name="Walton J.D."/>
            <person name="Blanchette R.A."/>
            <person name="Henrissat B."/>
            <person name="Martin F."/>
            <person name="Cullen D."/>
            <person name="Hibbett D.S."/>
            <person name="Grigoriev I.V."/>
        </authorList>
    </citation>
    <scope>NUCLEOTIDE SEQUENCE [LARGE SCALE GENOMIC DNA]</scope>
    <source>
        <strain evidence="18">FD-172 SS1</strain>
    </source>
</reference>
<evidence type="ECO:0000259" key="16">
    <source>
        <dbReference type="Pfam" id="PF10585"/>
    </source>
</evidence>
<evidence type="ECO:0000256" key="11">
    <source>
        <dbReference type="PIRSR" id="PIRSR039133-2"/>
    </source>
</evidence>
<feature type="region of interest" description="Disordered" evidence="14">
    <location>
        <begin position="530"/>
        <end position="552"/>
    </location>
</feature>
<dbReference type="GO" id="GO:0031510">
    <property type="term" value="C:SUMO activating enzyme complex"/>
    <property type="evidence" value="ECO:0007669"/>
    <property type="project" value="UniProtKB-UniRule"/>
</dbReference>
<dbReference type="GO" id="GO:0046872">
    <property type="term" value="F:metal ion binding"/>
    <property type="evidence" value="ECO:0007669"/>
    <property type="project" value="UniProtKB-KW"/>
</dbReference>
<comment type="subunit">
    <text evidence="9">Heterodimer.</text>
</comment>
<dbReference type="GO" id="GO:0005737">
    <property type="term" value="C:cytoplasm"/>
    <property type="evidence" value="ECO:0007669"/>
    <property type="project" value="TreeGrafter"/>
</dbReference>
<dbReference type="InterPro" id="IPR045886">
    <property type="entry name" value="ThiF/MoeB/HesA"/>
</dbReference>
<dbReference type="GO" id="GO:0016925">
    <property type="term" value="P:protein sumoylation"/>
    <property type="evidence" value="ECO:0007669"/>
    <property type="project" value="UniProtKB-UniRule"/>
</dbReference>
<evidence type="ECO:0000256" key="6">
    <source>
        <dbReference type="ARBA" id="ARBA00022833"/>
    </source>
</evidence>
<dbReference type="Pfam" id="PF10585">
    <property type="entry name" value="UBA_E1_SCCH"/>
    <property type="match status" value="1"/>
</dbReference>
<dbReference type="PIRSF" id="PIRSF039133">
    <property type="entry name" value="SUMO_E1B"/>
    <property type="match status" value="1"/>
</dbReference>
<dbReference type="GO" id="GO:0005524">
    <property type="term" value="F:ATP binding"/>
    <property type="evidence" value="ECO:0007669"/>
    <property type="project" value="UniProtKB-UniRule"/>
</dbReference>
<dbReference type="InterPro" id="IPR030661">
    <property type="entry name" value="Uba2"/>
</dbReference>
<dbReference type="EMBL" id="KL198026">
    <property type="protein sequence ID" value="KDQ16609.1"/>
    <property type="molecule type" value="Genomic_DNA"/>
</dbReference>
<dbReference type="Gene3D" id="1.10.10.520">
    <property type="entry name" value="Ubiquitin activating enzymes (Uba3). Chain: B, domain 2"/>
    <property type="match status" value="1"/>
</dbReference>
<dbReference type="Gene3D" id="3.50.50.80">
    <property type="entry name" value="Ubiquitin-activating enzyme E1, inactive adenylation domain, subdomain 1"/>
    <property type="match status" value="1"/>
</dbReference>
<dbReference type="OrthoDB" id="10255449at2759"/>
<dbReference type="PROSITE" id="PS00865">
    <property type="entry name" value="UBIQUITIN_ACTIVAT_2"/>
    <property type="match status" value="1"/>
</dbReference>
<dbReference type="InterPro" id="IPR019572">
    <property type="entry name" value="UBA_E1_SCCH"/>
</dbReference>
<name>A0A067MM28_BOTB1</name>
<dbReference type="SUPFAM" id="SSF69572">
    <property type="entry name" value="Activating enzymes of the ubiquitin-like proteins"/>
    <property type="match status" value="1"/>
</dbReference>
<evidence type="ECO:0000256" key="4">
    <source>
        <dbReference type="ARBA" id="ARBA00022741"/>
    </source>
</evidence>
<feature type="binding site" evidence="12">
    <location>
        <position position="501"/>
    </location>
    <ligand>
        <name>Zn(2+)</name>
        <dbReference type="ChEBI" id="CHEBI:29105"/>
    </ligand>
</feature>
<gene>
    <name evidence="17" type="ORF">BOTBODRAFT_53731</name>
</gene>
<feature type="binding site" evidence="11">
    <location>
        <begin position="121"/>
        <end position="126"/>
    </location>
    <ligand>
        <name>ATP</name>
        <dbReference type="ChEBI" id="CHEBI:30616"/>
    </ligand>
</feature>
<dbReference type="InParanoid" id="A0A067MM28"/>
<keyword evidence="7 9" id="KW-0067">ATP-binding</keyword>
<keyword evidence="4 9" id="KW-0547">Nucleotide-binding</keyword>
<organism evidence="17 18">
    <name type="scientific">Botryobasidium botryosum (strain FD-172 SS1)</name>
    <dbReference type="NCBI Taxonomy" id="930990"/>
    <lineage>
        <taxon>Eukaryota</taxon>
        <taxon>Fungi</taxon>
        <taxon>Dikarya</taxon>
        <taxon>Basidiomycota</taxon>
        <taxon>Agaricomycotina</taxon>
        <taxon>Agaricomycetes</taxon>
        <taxon>Cantharellales</taxon>
        <taxon>Botryobasidiaceae</taxon>
        <taxon>Botryobasidium</taxon>
    </lineage>
</organism>
<feature type="active site" description="Glycyl thioester intermediate" evidence="10 13">
    <location>
        <position position="177"/>
    </location>
</feature>
<dbReference type="FunCoup" id="A0A067MM28">
    <property type="interactions" value="1149"/>
</dbReference>
<dbReference type="Gene3D" id="3.10.290.20">
    <property type="entry name" value="Ubiquitin-like 2 activating enzyme e1b. Chain: B, domain 3"/>
    <property type="match status" value="1"/>
</dbReference>
<comment type="pathway">
    <text evidence="1 9">Protein modification; protein sumoylation.</text>
</comment>
<feature type="domain" description="THIF-type NAD/FAD binding fold" evidence="15">
    <location>
        <begin position="8"/>
        <end position="463"/>
    </location>
</feature>
<feature type="region of interest" description="Disordered" evidence="14">
    <location>
        <begin position="297"/>
        <end position="345"/>
    </location>
</feature>
<evidence type="ECO:0000256" key="12">
    <source>
        <dbReference type="PIRSR" id="PIRSR039133-3"/>
    </source>
</evidence>
<dbReference type="STRING" id="930990.A0A067MM28"/>
<dbReference type="AlphaFoldDB" id="A0A067MM28"/>
<sequence>MPRSAHALAILGPALYSQLRTTRVLVVGAGGIGCELLKNIILTGFEDITLLDLDTIDLSNLNRQFLFRKKDVKQSKAMVAARTASSFNPACKITPIYANIKEEDFDISWFKGFQLVLNALDNLEARRHVNRMCMAAKVPLIESGTAGYLGQVQPLLKDETECFDCLPKPTPKTFPVCTIRSTPSTPIHCIVWAKSYLFPQLFGEQDDSGEAELDAAAAQGENATEIANLRKEAAAFSVVRASLFSEDSELHAAEMIFQKIFNEDIKRLLSMSDMWKTRRPPVPLDYQSILADTFSVSSKSPGTTNGSAGSTVLGKRKAPHADAVSNGEQKSENFEQQSGAGGLRDQKQLGLKDNVLLFGDSLNRLAARMKSGKEPSLSFDKDDDDTLDFVTATANLRAFAYGIVGKTRWQVKEMAGNIIPAIATTNAVISGLIVLQALHMLRLQHQDTASPPAFTAASATTASSNPLAAKTLRNVHLTNGKPAVPLGSYFTCPPNPDCAVCRETYVEVLCDPEQLTLGALVDAVLEAEAAPGASDSAPETNGESVDGGEKAKREVTIYEEGRILADPDWDENLSRTLADLKCGRGKFVTLADEDEVLGNLVLCIGLLP</sequence>
<dbReference type="PANTHER" id="PTHR10953:SF5">
    <property type="entry name" value="SUMO-ACTIVATING ENZYME SUBUNIT 2"/>
    <property type="match status" value="1"/>
</dbReference>
<feature type="binding site" evidence="11">
    <location>
        <begin position="60"/>
        <end position="63"/>
    </location>
    <ligand>
        <name>ATP</name>
        <dbReference type="ChEBI" id="CHEBI:30616"/>
    </ligand>
</feature>
<feature type="binding site" evidence="12">
    <location>
        <position position="498"/>
    </location>
    <ligand>
        <name>Zn(2+)</name>
        <dbReference type="ChEBI" id="CHEBI:29105"/>
    </ligand>
</feature>
<keyword evidence="3 9" id="KW-0479">Metal-binding</keyword>
<feature type="compositionally biased region" description="Polar residues" evidence="14">
    <location>
        <begin position="297"/>
        <end position="310"/>
    </location>
</feature>
<feature type="binding site" evidence="11">
    <location>
        <position position="76"/>
    </location>
    <ligand>
        <name>ATP</name>
        <dbReference type="ChEBI" id="CHEBI:30616"/>
    </ligand>
</feature>
<evidence type="ECO:0000313" key="18">
    <source>
        <dbReference type="Proteomes" id="UP000027195"/>
    </source>
</evidence>
<comment type="similarity">
    <text evidence="2 9">Belongs to the ubiquitin-activating E1 family.</text>
</comment>